<keyword evidence="2" id="KW-0233">DNA recombination</keyword>
<dbReference type="Proteomes" id="UP001297600">
    <property type="component" value="Unassembled WGS sequence"/>
</dbReference>
<evidence type="ECO:0000313" key="6">
    <source>
        <dbReference type="Proteomes" id="UP001297600"/>
    </source>
</evidence>
<evidence type="ECO:0000313" key="5">
    <source>
        <dbReference type="EMBL" id="MCG5030578.1"/>
    </source>
</evidence>
<dbReference type="PANTHER" id="PTHR30349:SF90">
    <property type="entry name" value="TYROSINE RECOMBINASE XERD"/>
    <property type="match status" value="1"/>
</dbReference>
<comment type="caution">
    <text evidence="5">The sequence shown here is derived from an EMBL/GenBank/DDBJ whole genome shotgun (WGS) entry which is preliminary data.</text>
</comment>
<name>A0ABS9MRF6_9BURK</name>
<evidence type="ECO:0000256" key="3">
    <source>
        <dbReference type="SAM" id="MobiDB-lite"/>
    </source>
</evidence>
<dbReference type="PROSITE" id="PS51898">
    <property type="entry name" value="TYR_RECOMBINASE"/>
    <property type="match status" value="1"/>
</dbReference>
<evidence type="ECO:0000256" key="1">
    <source>
        <dbReference type="ARBA" id="ARBA00022908"/>
    </source>
</evidence>
<gene>
    <name evidence="5" type="ORF">MAF45_03850</name>
</gene>
<keyword evidence="1" id="KW-0229">DNA integration</keyword>
<dbReference type="InterPro" id="IPR011010">
    <property type="entry name" value="DNA_brk_join_enz"/>
</dbReference>
<accession>A0ABS9MRF6</accession>
<feature type="region of interest" description="Disordered" evidence="3">
    <location>
        <begin position="1"/>
        <end position="20"/>
    </location>
</feature>
<organism evidence="5 6">
    <name type="scientific">Mesosutterella porci</name>
    <dbReference type="NCBI Taxonomy" id="2915351"/>
    <lineage>
        <taxon>Bacteria</taxon>
        <taxon>Pseudomonadati</taxon>
        <taxon>Pseudomonadota</taxon>
        <taxon>Betaproteobacteria</taxon>
        <taxon>Burkholderiales</taxon>
        <taxon>Sutterellaceae</taxon>
        <taxon>Mesosutterella</taxon>
    </lineage>
</organism>
<proteinExistence type="predicted"/>
<dbReference type="InterPro" id="IPR050090">
    <property type="entry name" value="Tyrosine_recombinase_XerCD"/>
</dbReference>
<sequence>MTLRRYEVELPPPEDPKEGEALPAALRWPSRLNPAAAYLATLHEGASRDNVRSKLNCVARWAGAQDLFSCNWAALRYEHILAFMASMQKPGADGRPHLSARSLNCYLSALKGVARQAYLLRQMGTEALSRIRLIRAVRYARLAAGRSISESESEALLEAQPRNPQGLRDHAILALLLGCGLRRAEAAQLLIRNLNLPESSIRLIGKGDKERKVFMIGEVQEALEAWLQVRGPLGAYVFGRFYKGGRFDSNRPLTPHAVGDIVEKYREKAGLEALSTHDLRRTFATRLLAANVDITTVQNMMGHASISTTAMYDRRGEDAQREASKKIRL</sequence>
<reference evidence="5 6" key="1">
    <citation type="submission" date="2022-02" db="EMBL/GenBank/DDBJ databases">
        <title>Mesosutterella porci, a novel member of the family Sutterellaceae from pig feces.</title>
        <authorList>
            <person name="Wylensek D."/>
            <person name="Clavel T."/>
        </authorList>
    </citation>
    <scope>NUCLEOTIDE SEQUENCE [LARGE SCALE GENOMIC DNA]</scope>
    <source>
        <strain evidence="6">oilRF-744-wt-GAM-9</strain>
    </source>
</reference>
<dbReference type="EMBL" id="JAKNCT010000004">
    <property type="protein sequence ID" value="MCG5030578.1"/>
    <property type="molecule type" value="Genomic_DNA"/>
</dbReference>
<dbReference type="Pfam" id="PF00589">
    <property type="entry name" value="Phage_integrase"/>
    <property type="match status" value="1"/>
</dbReference>
<dbReference type="InterPro" id="IPR002104">
    <property type="entry name" value="Integrase_catalytic"/>
</dbReference>
<protein>
    <submittedName>
        <fullName evidence="5">Tyrosine-type recombinase/integrase</fullName>
    </submittedName>
</protein>
<dbReference type="InterPro" id="IPR013762">
    <property type="entry name" value="Integrase-like_cat_sf"/>
</dbReference>
<keyword evidence="6" id="KW-1185">Reference proteome</keyword>
<feature type="domain" description="Tyr recombinase" evidence="4">
    <location>
        <begin position="143"/>
        <end position="325"/>
    </location>
</feature>
<dbReference type="SUPFAM" id="SSF56349">
    <property type="entry name" value="DNA breaking-rejoining enzymes"/>
    <property type="match status" value="1"/>
</dbReference>
<evidence type="ECO:0000256" key="2">
    <source>
        <dbReference type="ARBA" id="ARBA00023172"/>
    </source>
</evidence>
<dbReference type="Gene3D" id="1.10.443.10">
    <property type="entry name" value="Intergrase catalytic core"/>
    <property type="match status" value="1"/>
</dbReference>
<evidence type="ECO:0000259" key="4">
    <source>
        <dbReference type="PROSITE" id="PS51898"/>
    </source>
</evidence>
<dbReference type="PANTHER" id="PTHR30349">
    <property type="entry name" value="PHAGE INTEGRASE-RELATED"/>
    <property type="match status" value="1"/>
</dbReference>
<dbReference type="RefSeq" id="WP_237978236.1">
    <property type="nucleotide sequence ID" value="NZ_JAKNCT010000004.1"/>
</dbReference>